<sequence length="976" mass="107234">MAFNLPFPHLLSRRHSLAKNSATGCTEMDRAYPPSPVTLKHSMLAQDFSAQSMDLEMKRKEAEISSVYSLPQQQKSAKLPSPPSYPLPNPQNSGWEKQILGLSPKLFPFGSTLNPFSNGILDSTVRDSNASRKSENQSVKNPHCFGSKLHCEDDCSSPIRSSPQTESKPMFGTHEQNLNSFSRQMPNGGDILCNQTSAVAMAAMAAAFATTGLRFPGLETSPHSYISTTREDAPNSLGSAGSSNFSTLMAAAAAAMSTHLTPSGHCVGNRASSLSGSPSLLSMIGQPMEELPQLPDFKQASSSFVLPSKDGSQSMGFQIESNEGVGENRPKVELVDKLLWDKFHAQGTEMVITKSGRRMFPPFKVKVSNLDRRAKYIVLMDIISMDDCRYKFHNNMWMIAGKADPEMPKRMYIHPDSPSTGEQWMQKIISFHKLKLTNNISDKHGYTILNSMHKYQPRFHLVRANDILRLPCSRFHTYTFKETQFLAVTAYQNEKITQLKIDHNPFAKGFRESGGGRRDKKRGEALKNSFRSCSQIGDRKDANEIFEGSNHTSSDTDNEREEDELEQCGNSNEKVSAGAKSVRDDSSDKAVKQSSKCFDRRNQAGGFSARKLRRVELADSGYCATAMSLSELIPSESTEGYKNRVNLHLPSAHRSALLNHHGSTDTTDSNASSQMEKMTRKIPPNVTVVSHGMGMYHTATKHSRLPEAGGEMEVVNKCSRPSSEARLDAFKGYPPNHESVSTKTGLPIAVPNPFTAALALWASHIPHRTMNTSPLNSTIRPSLFKSPWPQASEIPVDVSKPDSPCDLPPNYPPFPLMMTEYANQHPYILSQILASMYQHQQSLLSRSTPISDSANNFTMSSLCNTDSTGSFNSSSGHDSAVGGEHDSAPIVRDTNLTTVITRAPNNSAPSFSISALASLPESPRCLSPPGMRKRSPCPSSSSSPGDNVLRNSSAETNQSFRETTDIQTYKSETAFE</sequence>
<dbReference type="SMART" id="SM00425">
    <property type="entry name" value="TBOX"/>
    <property type="match status" value="1"/>
</dbReference>
<dbReference type="PROSITE" id="PS50252">
    <property type="entry name" value="TBOX_3"/>
    <property type="match status" value="1"/>
</dbReference>
<dbReference type="PANTHER" id="PTHR11267:SF181">
    <property type="entry name" value="OPTOMOTOR-BLIND PROTEIN"/>
    <property type="match status" value="1"/>
</dbReference>
<dbReference type="InterPro" id="IPR001699">
    <property type="entry name" value="TF_T-box"/>
</dbReference>
<dbReference type="Pfam" id="PF00907">
    <property type="entry name" value="T-box"/>
    <property type="match status" value="1"/>
</dbReference>
<evidence type="ECO:0000256" key="4">
    <source>
        <dbReference type="ARBA" id="ARBA00023163"/>
    </source>
</evidence>
<dbReference type="PROSITE" id="PS01283">
    <property type="entry name" value="TBOX_1"/>
    <property type="match status" value="1"/>
</dbReference>
<evidence type="ECO:0000256" key="3">
    <source>
        <dbReference type="ARBA" id="ARBA00023125"/>
    </source>
</evidence>
<keyword evidence="2" id="KW-0805">Transcription regulation</keyword>
<dbReference type="PANTHER" id="PTHR11267">
    <property type="entry name" value="T-BOX PROTEIN-RELATED"/>
    <property type="match status" value="1"/>
</dbReference>
<feature type="compositionally biased region" description="Polar residues" evidence="7">
    <location>
        <begin position="66"/>
        <end position="76"/>
    </location>
</feature>
<keyword evidence="3 6" id="KW-0238">DNA-binding</keyword>
<evidence type="ECO:0000256" key="5">
    <source>
        <dbReference type="ARBA" id="ARBA00023242"/>
    </source>
</evidence>
<dbReference type="EMBL" id="CAXLJL010000689">
    <property type="protein sequence ID" value="CAL5140025.1"/>
    <property type="molecule type" value="Genomic_DNA"/>
</dbReference>
<keyword evidence="4" id="KW-0804">Transcription</keyword>
<dbReference type="InterPro" id="IPR046360">
    <property type="entry name" value="T-box_DNA-bd"/>
</dbReference>
<dbReference type="PRINTS" id="PR00937">
    <property type="entry name" value="TBOX"/>
</dbReference>
<feature type="compositionally biased region" description="Basic and acidic residues" evidence="7">
    <location>
        <begin position="581"/>
        <end position="596"/>
    </location>
</feature>
<protein>
    <recommendedName>
        <fullName evidence="8">T-box domain-containing protein</fullName>
    </recommendedName>
</protein>
<comment type="subcellular location">
    <subcellularLocation>
        <location evidence="1 6">Nucleus</location>
    </subcellularLocation>
</comment>
<dbReference type="Proteomes" id="UP001497525">
    <property type="component" value="Unassembled WGS sequence"/>
</dbReference>
<feature type="domain" description="T-box" evidence="8">
    <location>
        <begin position="334"/>
        <end position="512"/>
    </location>
</feature>
<dbReference type="GO" id="GO:0000785">
    <property type="term" value="C:chromatin"/>
    <property type="evidence" value="ECO:0007669"/>
    <property type="project" value="TreeGrafter"/>
</dbReference>
<evidence type="ECO:0000256" key="2">
    <source>
        <dbReference type="ARBA" id="ARBA00023015"/>
    </source>
</evidence>
<name>A0AAV2TUS0_CALDB</name>
<dbReference type="GO" id="GO:0000981">
    <property type="term" value="F:DNA-binding transcription factor activity, RNA polymerase II-specific"/>
    <property type="evidence" value="ECO:0007669"/>
    <property type="project" value="TreeGrafter"/>
</dbReference>
<comment type="caution">
    <text evidence="9">The sequence shown here is derived from an EMBL/GenBank/DDBJ whole genome shotgun (WGS) entry which is preliminary data.</text>
</comment>
<gene>
    <name evidence="9" type="ORF">CDAUBV1_LOCUS15201</name>
</gene>
<feature type="compositionally biased region" description="Pro residues" evidence="7">
    <location>
        <begin position="80"/>
        <end position="89"/>
    </location>
</feature>
<evidence type="ECO:0000256" key="1">
    <source>
        <dbReference type="ARBA" id="ARBA00004123"/>
    </source>
</evidence>
<feature type="compositionally biased region" description="Acidic residues" evidence="7">
    <location>
        <begin position="556"/>
        <end position="566"/>
    </location>
</feature>
<feature type="region of interest" description="Disordered" evidence="7">
    <location>
        <begin position="65"/>
        <end position="96"/>
    </location>
</feature>
<feature type="compositionally biased region" description="Polar residues" evidence="7">
    <location>
        <begin position="868"/>
        <end position="877"/>
    </location>
</feature>
<dbReference type="CDD" id="cd20188">
    <property type="entry name" value="T-box_TBX2_3-like"/>
    <property type="match status" value="1"/>
</dbReference>
<feature type="region of interest" description="Disordered" evidence="7">
    <location>
        <begin position="541"/>
        <end position="596"/>
    </location>
</feature>
<feature type="region of interest" description="Disordered" evidence="7">
    <location>
        <begin position="924"/>
        <end position="976"/>
    </location>
</feature>
<dbReference type="InterPro" id="IPR036960">
    <property type="entry name" value="T-box_sf"/>
</dbReference>
<dbReference type="PROSITE" id="PS01264">
    <property type="entry name" value="TBOX_2"/>
    <property type="match status" value="1"/>
</dbReference>
<dbReference type="AlphaFoldDB" id="A0AAV2TUS0"/>
<accession>A0AAV2TUS0</accession>
<dbReference type="Gene3D" id="2.60.40.820">
    <property type="entry name" value="Transcription factor, T-box"/>
    <property type="match status" value="1"/>
</dbReference>
<comment type="caution">
    <text evidence="6">Lacks conserved residue(s) required for the propagation of feature annotation.</text>
</comment>
<dbReference type="InterPro" id="IPR008967">
    <property type="entry name" value="p53-like_TF_DNA-bd_sf"/>
</dbReference>
<dbReference type="FunFam" id="2.60.40.820:FF:000016">
    <property type="entry name" value="T-box transcription factor TBX2-A"/>
    <property type="match status" value="1"/>
</dbReference>
<reference evidence="9" key="1">
    <citation type="submission" date="2024-06" db="EMBL/GenBank/DDBJ databases">
        <authorList>
            <person name="Liu X."/>
            <person name="Lenzi L."/>
            <person name="Haldenby T S."/>
            <person name="Uol C."/>
        </authorList>
    </citation>
    <scope>NUCLEOTIDE SEQUENCE</scope>
</reference>
<dbReference type="InterPro" id="IPR018186">
    <property type="entry name" value="TF_T-box_CS"/>
</dbReference>
<feature type="compositionally biased region" description="Polar residues" evidence="7">
    <location>
        <begin position="949"/>
        <end position="976"/>
    </location>
</feature>
<feature type="region of interest" description="Disordered" evidence="7">
    <location>
        <begin position="868"/>
        <end position="892"/>
    </location>
</feature>
<dbReference type="GO" id="GO:0000978">
    <property type="term" value="F:RNA polymerase II cis-regulatory region sequence-specific DNA binding"/>
    <property type="evidence" value="ECO:0007669"/>
    <property type="project" value="InterPro"/>
</dbReference>
<dbReference type="GO" id="GO:0001708">
    <property type="term" value="P:cell fate specification"/>
    <property type="evidence" value="ECO:0007669"/>
    <property type="project" value="TreeGrafter"/>
</dbReference>
<evidence type="ECO:0000256" key="7">
    <source>
        <dbReference type="SAM" id="MobiDB-lite"/>
    </source>
</evidence>
<dbReference type="SUPFAM" id="SSF49417">
    <property type="entry name" value="p53-like transcription factors"/>
    <property type="match status" value="1"/>
</dbReference>
<keyword evidence="5 6" id="KW-0539">Nucleus</keyword>
<organism evidence="9 10">
    <name type="scientific">Calicophoron daubneyi</name>
    <name type="common">Rumen fluke</name>
    <name type="synonym">Paramphistomum daubneyi</name>
    <dbReference type="NCBI Taxonomy" id="300641"/>
    <lineage>
        <taxon>Eukaryota</taxon>
        <taxon>Metazoa</taxon>
        <taxon>Spiralia</taxon>
        <taxon>Lophotrochozoa</taxon>
        <taxon>Platyhelminthes</taxon>
        <taxon>Trematoda</taxon>
        <taxon>Digenea</taxon>
        <taxon>Plagiorchiida</taxon>
        <taxon>Pronocephalata</taxon>
        <taxon>Paramphistomoidea</taxon>
        <taxon>Paramphistomidae</taxon>
        <taxon>Calicophoron</taxon>
    </lineage>
</organism>
<evidence type="ECO:0000313" key="10">
    <source>
        <dbReference type="Proteomes" id="UP001497525"/>
    </source>
</evidence>
<evidence type="ECO:0000259" key="8">
    <source>
        <dbReference type="PROSITE" id="PS50252"/>
    </source>
</evidence>
<evidence type="ECO:0000256" key="6">
    <source>
        <dbReference type="PROSITE-ProRule" id="PRU00201"/>
    </source>
</evidence>
<proteinExistence type="predicted"/>
<dbReference type="GO" id="GO:0045893">
    <property type="term" value="P:positive regulation of DNA-templated transcription"/>
    <property type="evidence" value="ECO:0007669"/>
    <property type="project" value="InterPro"/>
</dbReference>
<dbReference type="GO" id="GO:0005634">
    <property type="term" value="C:nucleus"/>
    <property type="evidence" value="ECO:0007669"/>
    <property type="project" value="UniProtKB-SubCell"/>
</dbReference>
<evidence type="ECO:0000313" key="9">
    <source>
        <dbReference type="EMBL" id="CAL5140025.1"/>
    </source>
</evidence>